<evidence type="ECO:0000256" key="3">
    <source>
        <dbReference type="SAM" id="MobiDB-lite"/>
    </source>
</evidence>
<dbReference type="SMART" id="SM00225">
    <property type="entry name" value="BTB"/>
    <property type="match status" value="1"/>
</dbReference>
<evidence type="ECO:0000313" key="5">
    <source>
        <dbReference type="EMBL" id="KAL0490826.1"/>
    </source>
</evidence>
<dbReference type="PROSITE" id="PS50102">
    <property type="entry name" value="RRM"/>
    <property type="match status" value="1"/>
</dbReference>
<dbReference type="PANTHER" id="PTHR23236:SF95">
    <property type="entry name" value="NUCLEOLAR PROTEIN 13"/>
    <property type="match status" value="1"/>
</dbReference>
<dbReference type="SUPFAM" id="SSF54928">
    <property type="entry name" value="RNA-binding domain, RBD"/>
    <property type="match status" value="1"/>
</dbReference>
<dbReference type="Gene3D" id="3.30.70.330">
    <property type="match status" value="1"/>
</dbReference>
<sequence length="288" mass="33261">MTETKRIHDIITSKTNKEQETLNRFKLVQGKTKIKLNIGGVIFTTLVETLAVPGSLFATLFNDLRGAPQEEYFIDRNPGEFLIILDLLRGIDVSAKIEMLPKDRVYSLIDDAKYYGVQNLLPRDVFYDKKRPYSDLPLDQPEPPSKRLRTEPTRNDEPNDGNNNFQRRERSFSPPPYPPREPQQHGNHHEHENNNPVVMVSNLSFDCSEQMLRVHFGNCGTIEKVRMPIFEDSGRCRGFAFVYFTDIQARDRALEMSGTILEGRLIKTKVAEPLRGERGNSRYNKKQY</sequence>
<dbReference type="EMBL" id="JAOPGA020001721">
    <property type="protein sequence ID" value="KAL0490826.1"/>
    <property type="molecule type" value="Genomic_DNA"/>
</dbReference>
<dbReference type="PANTHER" id="PTHR23236">
    <property type="entry name" value="EUKARYOTIC TRANSLATION INITIATION FACTOR 4B/4H"/>
    <property type="match status" value="1"/>
</dbReference>
<feature type="domain" description="RRM" evidence="4">
    <location>
        <begin position="196"/>
        <end position="273"/>
    </location>
</feature>
<dbReference type="GO" id="GO:0051260">
    <property type="term" value="P:protein homooligomerization"/>
    <property type="evidence" value="ECO:0007669"/>
    <property type="project" value="InterPro"/>
</dbReference>
<comment type="caution">
    <text evidence="5">The sequence shown here is derived from an EMBL/GenBank/DDBJ whole genome shotgun (WGS) entry which is preliminary data.</text>
</comment>
<proteinExistence type="predicted"/>
<dbReference type="Gene3D" id="3.30.710.10">
    <property type="entry name" value="Potassium Channel Kv1.1, Chain A"/>
    <property type="match status" value="1"/>
</dbReference>
<gene>
    <name evidence="5" type="ORF">AKO1_009649</name>
</gene>
<name>A0AAW2ZLX5_9EUKA</name>
<keyword evidence="1 2" id="KW-0694">RNA-binding</keyword>
<accession>A0AAW2ZLX5</accession>
<dbReference type="Pfam" id="PF00076">
    <property type="entry name" value="RRM_1"/>
    <property type="match status" value="1"/>
</dbReference>
<evidence type="ECO:0000256" key="1">
    <source>
        <dbReference type="ARBA" id="ARBA00022884"/>
    </source>
</evidence>
<evidence type="ECO:0000313" key="6">
    <source>
        <dbReference type="Proteomes" id="UP001431209"/>
    </source>
</evidence>
<dbReference type="SUPFAM" id="SSF54695">
    <property type="entry name" value="POZ domain"/>
    <property type="match status" value="1"/>
</dbReference>
<protein>
    <submittedName>
        <fullName evidence="5">Nucleolar protein 13</fullName>
    </submittedName>
</protein>
<dbReference type="Proteomes" id="UP001431209">
    <property type="component" value="Unassembled WGS sequence"/>
</dbReference>
<dbReference type="InterPro" id="IPR012677">
    <property type="entry name" value="Nucleotide-bd_a/b_plait_sf"/>
</dbReference>
<keyword evidence="6" id="KW-1185">Reference proteome</keyword>
<dbReference type="InterPro" id="IPR000210">
    <property type="entry name" value="BTB/POZ_dom"/>
</dbReference>
<reference evidence="5 6" key="1">
    <citation type="submission" date="2024-03" db="EMBL/GenBank/DDBJ databases">
        <title>The Acrasis kona genome and developmental transcriptomes reveal deep origins of eukaryotic multicellular pathways.</title>
        <authorList>
            <person name="Sheikh S."/>
            <person name="Fu C.-J."/>
            <person name="Brown M.W."/>
            <person name="Baldauf S.L."/>
        </authorList>
    </citation>
    <scope>NUCLEOTIDE SEQUENCE [LARGE SCALE GENOMIC DNA]</scope>
    <source>
        <strain evidence="5 6">ATCC MYA-3509</strain>
    </source>
</reference>
<dbReference type="GO" id="GO:0005730">
    <property type="term" value="C:nucleolus"/>
    <property type="evidence" value="ECO:0007669"/>
    <property type="project" value="TreeGrafter"/>
</dbReference>
<evidence type="ECO:0000259" key="4">
    <source>
        <dbReference type="PROSITE" id="PS50102"/>
    </source>
</evidence>
<dbReference type="InterPro" id="IPR011333">
    <property type="entry name" value="SKP1/BTB/POZ_sf"/>
</dbReference>
<dbReference type="AlphaFoldDB" id="A0AAW2ZLX5"/>
<dbReference type="Pfam" id="PF02214">
    <property type="entry name" value="BTB_2"/>
    <property type="match status" value="1"/>
</dbReference>
<dbReference type="InterPro" id="IPR000504">
    <property type="entry name" value="RRM_dom"/>
</dbReference>
<dbReference type="SMART" id="SM00360">
    <property type="entry name" value="RRM"/>
    <property type="match status" value="1"/>
</dbReference>
<feature type="region of interest" description="Disordered" evidence="3">
    <location>
        <begin position="132"/>
        <end position="194"/>
    </location>
</feature>
<dbReference type="InterPro" id="IPR035979">
    <property type="entry name" value="RBD_domain_sf"/>
</dbReference>
<evidence type="ECO:0000256" key="2">
    <source>
        <dbReference type="PROSITE-ProRule" id="PRU00176"/>
    </source>
</evidence>
<feature type="compositionally biased region" description="Basic and acidic residues" evidence="3">
    <location>
        <begin position="144"/>
        <end position="157"/>
    </location>
</feature>
<dbReference type="InterPro" id="IPR003131">
    <property type="entry name" value="T1-type_BTB"/>
</dbReference>
<dbReference type="GO" id="GO:0003723">
    <property type="term" value="F:RNA binding"/>
    <property type="evidence" value="ECO:0007669"/>
    <property type="project" value="UniProtKB-UniRule"/>
</dbReference>
<organism evidence="5 6">
    <name type="scientific">Acrasis kona</name>
    <dbReference type="NCBI Taxonomy" id="1008807"/>
    <lineage>
        <taxon>Eukaryota</taxon>
        <taxon>Discoba</taxon>
        <taxon>Heterolobosea</taxon>
        <taxon>Tetramitia</taxon>
        <taxon>Eutetramitia</taxon>
        <taxon>Acrasidae</taxon>
        <taxon>Acrasis</taxon>
    </lineage>
</organism>